<evidence type="ECO:0000256" key="1">
    <source>
        <dbReference type="SAM" id="MobiDB-lite"/>
    </source>
</evidence>
<dbReference type="Proteomes" id="UP001159428">
    <property type="component" value="Unassembled WGS sequence"/>
</dbReference>
<gene>
    <name evidence="2" type="ORF">PMEA_00020304</name>
</gene>
<keyword evidence="3" id="KW-1185">Reference proteome</keyword>
<dbReference type="AlphaFoldDB" id="A0AAU9XBR3"/>
<accession>A0AAU9XBR3</accession>
<evidence type="ECO:0000313" key="2">
    <source>
        <dbReference type="EMBL" id="CAH3142867.1"/>
    </source>
</evidence>
<comment type="caution">
    <text evidence="2">The sequence shown here is derived from an EMBL/GenBank/DDBJ whole genome shotgun (WGS) entry which is preliminary data.</text>
</comment>
<feature type="region of interest" description="Disordered" evidence="1">
    <location>
        <begin position="151"/>
        <end position="175"/>
    </location>
</feature>
<sequence>MWSRDGALDSTPGRWYHPNHFNLIFRVPHATDQESLALVKGNFEAAVKPGSAKITSRKLTCSTVERWKTQDLARYEAGSWLTYDSEKTKREHYCIALKCKVCSQFESVIKNNSSSQEPLSMAQPTNFRLTNLVDRAKSDFHKIALSLCNKQQGQPPSAASNGNQQNQPKLEFNLNPHQMEDLKIV</sequence>
<proteinExistence type="predicted"/>
<evidence type="ECO:0000313" key="3">
    <source>
        <dbReference type="Proteomes" id="UP001159428"/>
    </source>
</evidence>
<organism evidence="2 3">
    <name type="scientific">Pocillopora meandrina</name>
    <dbReference type="NCBI Taxonomy" id="46732"/>
    <lineage>
        <taxon>Eukaryota</taxon>
        <taxon>Metazoa</taxon>
        <taxon>Cnidaria</taxon>
        <taxon>Anthozoa</taxon>
        <taxon>Hexacorallia</taxon>
        <taxon>Scleractinia</taxon>
        <taxon>Astrocoeniina</taxon>
        <taxon>Pocilloporidae</taxon>
        <taxon>Pocillopora</taxon>
    </lineage>
</organism>
<protein>
    <submittedName>
        <fullName evidence="2">Uncharacterized protein</fullName>
    </submittedName>
</protein>
<name>A0AAU9XBR3_9CNID</name>
<dbReference type="EMBL" id="CALNXJ010000037">
    <property type="protein sequence ID" value="CAH3142867.1"/>
    <property type="molecule type" value="Genomic_DNA"/>
</dbReference>
<reference evidence="2 3" key="1">
    <citation type="submission" date="2022-05" db="EMBL/GenBank/DDBJ databases">
        <authorList>
            <consortium name="Genoscope - CEA"/>
            <person name="William W."/>
        </authorList>
    </citation>
    <scope>NUCLEOTIDE SEQUENCE [LARGE SCALE GENOMIC DNA]</scope>
</reference>
<feature type="compositionally biased region" description="Polar residues" evidence="1">
    <location>
        <begin position="151"/>
        <end position="168"/>
    </location>
</feature>